<protein>
    <submittedName>
        <fullName evidence="2">Uncharacterized protein</fullName>
    </submittedName>
</protein>
<evidence type="ECO:0000313" key="3">
    <source>
        <dbReference type="Proteomes" id="UP000694722"/>
    </source>
</evidence>
<evidence type="ECO:0000256" key="1">
    <source>
        <dbReference type="SAM" id="MobiDB-lite"/>
    </source>
</evidence>
<feature type="compositionally biased region" description="Basic and acidic residues" evidence="1">
    <location>
        <begin position="116"/>
        <end position="128"/>
    </location>
</feature>
<evidence type="ECO:0000313" key="2">
    <source>
        <dbReference type="Ensembl" id="ENSSSCP00040033194.1"/>
    </source>
</evidence>
<dbReference type="PANTHER" id="PTHR14485">
    <property type="entry name" value="TETRATRICOPEPTIDE REPEAT PROTEIN 23"/>
    <property type="match status" value="1"/>
</dbReference>
<proteinExistence type="predicted"/>
<name>A0A8D1F620_PIG</name>
<dbReference type="InterPro" id="IPR042621">
    <property type="entry name" value="TTC23/TTC23L"/>
</dbReference>
<organism evidence="2 3">
    <name type="scientific">Sus scrofa</name>
    <name type="common">Pig</name>
    <dbReference type="NCBI Taxonomy" id="9823"/>
    <lineage>
        <taxon>Eukaryota</taxon>
        <taxon>Metazoa</taxon>
        <taxon>Chordata</taxon>
        <taxon>Craniata</taxon>
        <taxon>Vertebrata</taxon>
        <taxon>Euteleostomi</taxon>
        <taxon>Mammalia</taxon>
        <taxon>Eutheria</taxon>
        <taxon>Laurasiatheria</taxon>
        <taxon>Artiodactyla</taxon>
        <taxon>Suina</taxon>
        <taxon>Suidae</taxon>
        <taxon>Sus</taxon>
    </lineage>
</organism>
<feature type="region of interest" description="Disordered" evidence="1">
    <location>
        <begin position="111"/>
        <end position="131"/>
    </location>
</feature>
<sequence>MGKAKFLSIQDDYCHFLQVTGQKERATSILRESLEAKVAVFGDLSPEVAETYRLLGGADLAQGNQSGADKKLKKLSWRKMMIACSKTVARGWSKIMGETRDVDKDIEPTALGNSEVRSEGDSKPDIHTSKTGTHHSWILRDSFSDRLLEQQCVGQGLGLPPLPPPLPFLLSQGP</sequence>
<dbReference type="Ensembl" id="ENSSSCT00040077250.1">
    <property type="protein sequence ID" value="ENSSSCP00040033194.1"/>
    <property type="gene ID" value="ENSSSCG00040057056.1"/>
</dbReference>
<reference evidence="2" key="1">
    <citation type="submission" date="2025-08" db="UniProtKB">
        <authorList>
            <consortium name="Ensembl"/>
        </authorList>
    </citation>
    <scope>IDENTIFICATION</scope>
</reference>
<dbReference type="InterPro" id="IPR011990">
    <property type="entry name" value="TPR-like_helical_dom_sf"/>
</dbReference>
<dbReference type="Gene3D" id="1.25.40.10">
    <property type="entry name" value="Tetratricopeptide repeat domain"/>
    <property type="match status" value="1"/>
</dbReference>
<dbReference type="PANTHER" id="PTHR14485:SF3">
    <property type="entry name" value="TETRATRICOPEPTIDE REPEAT PROTEIN 23"/>
    <property type="match status" value="1"/>
</dbReference>
<dbReference type="Proteomes" id="UP000694722">
    <property type="component" value="Unplaced"/>
</dbReference>
<accession>A0A8D1F620</accession>
<dbReference type="AlphaFoldDB" id="A0A8D1F620"/>